<accession>A0A395MP82</accession>
<dbReference type="InterPro" id="IPR050863">
    <property type="entry name" value="CenT-Element_Derived"/>
</dbReference>
<dbReference type="AlphaFoldDB" id="A0A395MP82"/>
<feature type="region of interest" description="Disordered" evidence="2">
    <location>
        <begin position="718"/>
        <end position="744"/>
    </location>
</feature>
<dbReference type="GO" id="GO:0003677">
    <property type="term" value="F:DNA binding"/>
    <property type="evidence" value="ECO:0007669"/>
    <property type="project" value="UniProtKB-KW"/>
</dbReference>
<dbReference type="InterPro" id="IPR004875">
    <property type="entry name" value="DDE_SF_endonuclease_dom"/>
</dbReference>
<sequence length="744" mass="86113">MPQSGQNEYHSIQRRAQILEKRKSGNSIKDNAFCMDMTIDAVKGVIKRSKYQKDLQNNPRPGRPPALSDRDKIHIKILIERNAFISYQDIIDTAGLTCHRSTIHRWLLNKGIQHRLALRRPFLSASNAAIRKDFAERYKDKDIWFWYSWWFSDEVSIDRTDGDYTKWSFYRTGERLHKDKVQARRRRAGQSQMFFAAMNYERPSKIVTLDGDPDAKRGGITGRRIRECLERYLPDTISEGDTFMHDNARTFRARTVQRWLTRWALEEGVSLTDWPPYSPDLNPIENIWKVLKKRICDSYPELAGFPATAEAKERLIQAAVEVWESIEDEVFKNLIESIPARLKACYAADGYYTNLRRAAEIYKVSLTTLWRRQQGILSQRDTIPKSRKLSDLEEQVIVQFILDLDSRGFPPRLCGVEEMANRLLADRDASPVGKRWATNFVKRHKELKTRFFRKYDYQRAKCEDPTIIRNWFRLVENRIAKYGIRSDDIYNFDETGFMMGMIASGMVVTGAERRGRPKSVQPGSREWITVIQAINAEGRAIPPFIIGAGQYHLANWYRESNLPGDWATATSQNGWTDNEIGLEWLKHFDRCTSKRTNSRYRLLILDGHESHHSADFEIYCEEHKIITLCMPPHSSHLLQPLDVGCFGLLKKAYGREIEHLIRCSITHISKTEFFPAFYAAFQATMTEENIRAAFRGAGLIPIDPESIVSKLDIQLRTPTPAEEEIDPSTPWVSKTPKTANNQAS</sequence>
<dbReference type="GO" id="GO:0015074">
    <property type="term" value="P:DNA integration"/>
    <property type="evidence" value="ECO:0007669"/>
    <property type="project" value="InterPro"/>
</dbReference>
<dbReference type="Pfam" id="PF03221">
    <property type="entry name" value="HTH_Tnp_Tc5"/>
    <property type="match status" value="1"/>
</dbReference>
<dbReference type="InterPro" id="IPR038717">
    <property type="entry name" value="Tc1-like_DDE_dom"/>
</dbReference>
<dbReference type="Proteomes" id="UP000265631">
    <property type="component" value="Unassembled WGS sequence"/>
</dbReference>
<dbReference type="Pfam" id="PF13358">
    <property type="entry name" value="DDE_3"/>
    <property type="match status" value="1"/>
</dbReference>
<dbReference type="Pfam" id="PF01498">
    <property type="entry name" value="HTH_Tnp_Tc3_2"/>
    <property type="match status" value="1"/>
</dbReference>
<comment type="caution">
    <text evidence="4">The sequence shown here is derived from an EMBL/GenBank/DDBJ whole genome shotgun (WGS) entry which is preliminary data.</text>
</comment>
<evidence type="ECO:0000313" key="4">
    <source>
        <dbReference type="EMBL" id="RFN49754.1"/>
    </source>
</evidence>
<evidence type="ECO:0000256" key="2">
    <source>
        <dbReference type="SAM" id="MobiDB-lite"/>
    </source>
</evidence>
<dbReference type="GO" id="GO:0005634">
    <property type="term" value="C:nucleus"/>
    <property type="evidence" value="ECO:0007669"/>
    <property type="project" value="TreeGrafter"/>
</dbReference>
<dbReference type="PROSITE" id="PS51253">
    <property type="entry name" value="HTH_CENPB"/>
    <property type="match status" value="1"/>
</dbReference>
<dbReference type="InterPro" id="IPR006600">
    <property type="entry name" value="HTH_CenpB_DNA-bd_dom"/>
</dbReference>
<evidence type="ECO:0000259" key="3">
    <source>
        <dbReference type="PROSITE" id="PS51253"/>
    </source>
</evidence>
<dbReference type="SMART" id="SM00674">
    <property type="entry name" value="CENPB"/>
    <property type="match status" value="1"/>
</dbReference>
<evidence type="ECO:0000313" key="5">
    <source>
        <dbReference type="Proteomes" id="UP000265631"/>
    </source>
</evidence>
<feature type="domain" description="HTH CENPB-type" evidence="3">
    <location>
        <begin position="381"/>
        <end position="450"/>
    </location>
</feature>
<organism evidence="4 5">
    <name type="scientific">Fusarium flagelliforme</name>
    <dbReference type="NCBI Taxonomy" id="2675880"/>
    <lineage>
        <taxon>Eukaryota</taxon>
        <taxon>Fungi</taxon>
        <taxon>Dikarya</taxon>
        <taxon>Ascomycota</taxon>
        <taxon>Pezizomycotina</taxon>
        <taxon>Sordariomycetes</taxon>
        <taxon>Hypocreomycetidae</taxon>
        <taxon>Hypocreales</taxon>
        <taxon>Nectriaceae</taxon>
        <taxon>Fusarium</taxon>
        <taxon>Fusarium incarnatum-equiseti species complex</taxon>
    </lineage>
</organism>
<dbReference type="STRING" id="2594813.A0A395MP82"/>
<dbReference type="EMBL" id="PXXK01000162">
    <property type="protein sequence ID" value="RFN49754.1"/>
    <property type="molecule type" value="Genomic_DNA"/>
</dbReference>
<dbReference type="InterPro" id="IPR036397">
    <property type="entry name" value="RNaseH_sf"/>
</dbReference>
<dbReference type="PANTHER" id="PTHR19303">
    <property type="entry name" value="TRANSPOSON"/>
    <property type="match status" value="1"/>
</dbReference>
<reference evidence="4 5" key="1">
    <citation type="journal article" date="2018" name="PLoS Pathog.">
        <title>Evolution of structural diversity of trichothecenes, a family of toxins produced by plant pathogenic and entomopathogenic fungi.</title>
        <authorList>
            <person name="Proctor R.H."/>
            <person name="McCormick S.P."/>
            <person name="Kim H.S."/>
            <person name="Cardoza R.E."/>
            <person name="Stanley A.M."/>
            <person name="Lindo L."/>
            <person name="Kelly A."/>
            <person name="Brown D.W."/>
            <person name="Lee T."/>
            <person name="Vaughan M.M."/>
            <person name="Alexander N.J."/>
            <person name="Busman M."/>
            <person name="Gutierrez S."/>
        </authorList>
    </citation>
    <scope>NUCLEOTIDE SEQUENCE [LARGE SCALE GENOMIC DNA]</scope>
    <source>
        <strain evidence="4 5">NRRL 13405</strain>
    </source>
</reference>
<keyword evidence="5" id="KW-1185">Reference proteome</keyword>
<gene>
    <name evidence="4" type="ORF">FIE12Z_5987</name>
</gene>
<keyword evidence="1" id="KW-0238">DNA-binding</keyword>
<feature type="compositionally biased region" description="Polar residues" evidence="2">
    <location>
        <begin position="730"/>
        <end position="744"/>
    </location>
</feature>
<protein>
    <recommendedName>
        <fullName evidence="3">HTH CENPB-type domain-containing protein</fullName>
    </recommendedName>
</protein>
<dbReference type="PANTHER" id="PTHR19303:SF74">
    <property type="entry name" value="POGO TRANSPOSABLE ELEMENT WITH KRAB DOMAIN"/>
    <property type="match status" value="1"/>
</dbReference>
<name>A0A395MP82_9HYPO</name>
<dbReference type="InterPro" id="IPR002492">
    <property type="entry name" value="Transposase_Tc1-like"/>
</dbReference>
<evidence type="ECO:0000256" key="1">
    <source>
        <dbReference type="ARBA" id="ARBA00023125"/>
    </source>
</evidence>
<dbReference type="Gene3D" id="3.30.420.10">
    <property type="entry name" value="Ribonuclease H-like superfamily/Ribonuclease H"/>
    <property type="match status" value="2"/>
</dbReference>
<dbReference type="GO" id="GO:0006313">
    <property type="term" value="P:DNA transposition"/>
    <property type="evidence" value="ECO:0007669"/>
    <property type="project" value="InterPro"/>
</dbReference>
<proteinExistence type="predicted"/>
<dbReference type="Pfam" id="PF03184">
    <property type="entry name" value="DDE_1"/>
    <property type="match status" value="1"/>
</dbReference>